<dbReference type="GO" id="GO:0016829">
    <property type="term" value="F:lyase activity"/>
    <property type="evidence" value="ECO:0007669"/>
    <property type="project" value="InterPro"/>
</dbReference>
<evidence type="ECO:0000313" key="3">
    <source>
        <dbReference type="EMBL" id="GGC50433.1"/>
    </source>
</evidence>
<dbReference type="Proteomes" id="UP000637002">
    <property type="component" value="Unassembled WGS sequence"/>
</dbReference>
<evidence type="ECO:0000256" key="1">
    <source>
        <dbReference type="ARBA" id="ARBA00004196"/>
    </source>
</evidence>
<accession>A0A916TXJ9</accession>
<dbReference type="AlphaFoldDB" id="A0A916TXJ9"/>
<dbReference type="Gene3D" id="1.50.10.100">
    <property type="entry name" value="Chondroitin AC/alginate lyase"/>
    <property type="match status" value="1"/>
</dbReference>
<keyword evidence="4" id="KW-1185">Reference proteome</keyword>
<sequence>MGERLSLYALVVREGFRRLVAGLRKAAIGVWPMPVRAPERLLVAPQDLRTSDPTVAGDIYAGYFVFAGRLVEAKGRSPFTIVPPSVAWAEALMGFSWLRHLRAADSAIARANGRAMVDDFLRHEGDRRGIGAEPRIVARRLISFLSQAPLVLEGADRAFYLRFMRALGRSVTQLRRAILARSAEEDRLLVAIALAYAGLCLHDPQRLQARVNALLSDALAAHILADGGHISRNPRRLTELLSELLPLRQTYAARGIEPPIALLTAIDRMMPMLRLFRHGDGELALFNGMGVSAPDLLATLLAYDDARAQPLEHAPTSGYERLTASGTLMLVDVGKPPPRPFSRETHAGCLSFELSAARCHLVVNCGAAAAERPTAQLAARSTAAHSTLVVNDASSCHFAGEGTGDALGERLGRWLGPVVLSGPTRVEAHRGVDEAGQTLVASHDGYLRRFGIVHERRLVLADNGERLDGADRLLATTSRPLSFALRFHLHPSVRASRSQDGRKIMLLLPDGEAWSFEAPGYNPDLDESVYFAAAEGPRRTEQIVVAVEREPVDEIIWRFARLGRHQPRQRA</sequence>
<dbReference type="RefSeq" id="WP_244641727.1">
    <property type="nucleotide sequence ID" value="NZ_BMGG01000001.1"/>
</dbReference>
<reference evidence="3" key="2">
    <citation type="submission" date="2020-09" db="EMBL/GenBank/DDBJ databases">
        <authorList>
            <person name="Sun Q."/>
            <person name="Zhou Y."/>
        </authorList>
    </citation>
    <scope>NUCLEOTIDE SEQUENCE</scope>
    <source>
        <strain evidence="3">CGMCC 1.12919</strain>
    </source>
</reference>
<comment type="caution">
    <text evidence="3">The sequence shown here is derived from an EMBL/GenBank/DDBJ whole genome shotgun (WGS) entry which is preliminary data.</text>
</comment>
<evidence type="ECO:0000259" key="2">
    <source>
        <dbReference type="Pfam" id="PF07940"/>
    </source>
</evidence>
<protein>
    <submittedName>
        <fullName evidence="3">Heparinase</fullName>
    </submittedName>
</protein>
<dbReference type="GO" id="GO:0030313">
    <property type="term" value="C:cell envelope"/>
    <property type="evidence" value="ECO:0007669"/>
    <property type="project" value="UniProtKB-SubCell"/>
</dbReference>
<reference evidence="3" key="1">
    <citation type="journal article" date="2014" name="Int. J. Syst. Evol. Microbiol.">
        <title>Complete genome sequence of Corynebacterium casei LMG S-19264T (=DSM 44701T), isolated from a smear-ripened cheese.</title>
        <authorList>
            <consortium name="US DOE Joint Genome Institute (JGI-PGF)"/>
            <person name="Walter F."/>
            <person name="Albersmeier A."/>
            <person name="Kalinowski J."/>
            <person name="Ruckert C."/>
        </authorList>
    </citation>
    <scope>NUCLEOTIDE SEQUENCE</scope>
    <source>
        <strain evidence="3">CGMCC 1.12919</strain>
    </source>
</reference>
<dbReference type="EMBL" id="BMGG01000001">
    <property type="protein sequence ID" value="GGC50433.1"/>
    <property type="molecule type" value="Genomic_DNA"/>
</dbReference>
<dbReference type="InterPro" id="IPR008929">
    <property type="entry name" value="Chondroitin_lyas"/>
</dbReference>
<gene>
    <name evidence="3" type="ORF">GCM10010994_06970</name>
</gene>
<dbReference type="InterPro" id="IPR012480">
    <property type="entry name" value="Hepar_II_III_C"/>
</dbReference>
<proteinExistence type="predicted"/>
<dbReference type="Gene3D" id="2.70.98.70">
    <property type="match status" value="1"/>
</dbReference>
<feature type="domain" description="Heparinase II/III-like C-terminal" evidence="2">
    <location>
        <begin position="308"/>
        <end position="557"/>
    </location>
</feature>
<name>A0A916TXJ9_9HYPH</name>
<evidence type="ECO:0000313" key="4">
    <source>
        <dbReference type="Proteomes" id="UP000637002"/>
    </source>
</evidence>
<dbReference type="Pfam" id="PF07940">
    <property type="entry name" value="Hepar_II_III_C"/>
    <property type="match status" value="1"/>
</dbReference>
<organism evidence="3 4">
    <name type="scientific">Chelatococcus reniformis</name>
    <dbReference type="NCBI Taxonomy" id="1494448"/>
    <lineage>
        <taxon>Bacteria</taxon>
        <taxon>Pseudomonadati</taxon>
        <taxon>Pseudomonadota</taxon>
        <taxon>Alphaproteobacteria</taxon>
        <taxon>Hyphomicrobiales</taxon>
        <taxon>Chelatococcaceae</taxon>
        <taxon>Chelatococcus</taxon>
    </lineage>
</organism>
<comment type="subcellular location">
    <subcellularLocation>
        <location evidence="1">Cell envelope</location>
    </subcellularLocation>
</comment>